<proteinExistence type="predicted"/>
<organism evidence="1 2">
    <name type="scientific">Botrytis galanthina</name>
    <dbReference type="NCBI Taxonomy" id="278940"/>
    <lineage>
        <taxon>Eukaryota</taxon>
        <taxon>Fungi</taxon>
        <taxon>Dikarya</taxon>
        <taxon>Ascomycota</taxon>
        <taxon>Pezizomycotina</taxon>
        <taxon>Leotiomycetes</taxon>
        <taxon>Helotiales</taxon>
        <taxon>Sclerotiniaceae</taxon>
        <taxon>Botrytis</taxon>
    </lineage>
</organism>
<protein>
    <submittedName>
        <fullName evidence="1">Uncharacterized protein</fullName>
    </submittedName>
</protein>
<dbReference type="EMBL" id="PQXL01000228">
    <property type="protein sequence ID" value="THV48783.1"/>
    <property type="molecule type" value="Genomic_DNA"/>
</dbReference>
<sequence>MASELYHIGLPTLAEANSKDKVQFLAGRGITSYATCRAPRSKGGITPWSDRAIFGDVNVANYAATAAASTTAPASLSSLKKNVEPKTKSLRKCTFQISPPDRSSETPEDNIIHSRKTQEAGKMKEERRVAYAKRRNARRKLATRVALSERELELYLCHPSIGAARRIKIEMARLPMITTKKMGWISKGYCGIWIPIEDDHDSRR</sequence>
<dbReference type="Proteomes" id="UP000308671">
    <property type="component" value="Unassembled WGS sequence"/>
</dbReference>
<gene>
    <name evidence="1" type="ORF">BGAL_0228g00170</name>
</gene>
<name>A0A4S8QU19_9HELO</name>
<evidence type="ECO:0000313" key="1">
    <source>
        <dbReference type="EMBL" id="THV48783.1"/>
    </source>
</evidence>
<dbReference type="AlphaFoldDB" id="A0A4S8QU19"/>
<keyword evidence="2" id="KW-1185">Reference proteome</keyword>
<accession>A0A4S8QU19</accession>
<comment type="caution">
    <text evidence="1">The sequence shown here is derived from an EMBL/GenBank/DDBJ whole genome shotgun (WGS) entry which is preliminary data.</text>
</comment>
<reference evidence="1 2" key="1">
    <citation type="submission" date="2017-12" db="EMBL/GenBank/DDBJ databases">
        <title>Comparative genomics of Botrytis spp.</title>
        <authorList>
            <person name="Valero-Jimenez C.A."/>
            <person name="Tapia P."/>
            <person name="Veloso J."/>
            <person name="Silva-Moreno E."/>
            <person name="Staats M."/>
            <person name="Valdes J.H."/>
            <person name="Van Kan J.A.L."/>
        </authorList>
    </citation>
    <scope>NUCLEOTIDE SEQUENCE [LARGE SCALE GENOMIC DNA]</scope>
    <source>
        <strain evidence="1 2">MUCL435</strain>
    </source>
</reference>
<evidence type="ECO:0000313" key="2">
    <source>
        <dbReference type="Proteomes" id="UP000308671"/>
    </source>
</evidence>